<dbReference type="EMBL" id="CM042009">
    <property type="protein sequence ID" value="KAI3789478.1"/>
    <property type="molecule type" value="Genomic_DNA"/>
</dbReference>
<proteinExistence type="predicted"/>
<organism evidence="1 2">
    <name type="scientific">Cichorium intybus</name>
    <name type="common">Chicory</name>
    <dbReference type="NCBI Taxonomy" id="13427"/>
    <lineage>
        <taxon>Eukaryota</taxon>
        <taxon>Viridiplantae</taxon>
        <taxon>Streptophyta</taxon>
        <taxon>Embryophyta</taxon>
        <taxon>Tracheophyta</taxon>
        <taxon>Spermatophyta</taxon>
        <taxon>Magnoliopsida</taxon>
        <taxon>eudicotyledons</taxon>
        <taxon>Gunneridae</taxon>
        <taxon>Pentapetalae</taxon>
        <taxon>asterids</taxon>
        <taxon>campanulids</taxon>
        <taxon>Asterales</taxon>
        <taxon>Asteraceae</taxon>
        <taxon>Cichorioideae</taxon>
        <taxon>Cichorieae</taxon>
        <taxon>Cichoriinae</taxon>
        <taxon>Cichorium</taxon>
    </lineage>
</organism>
<accession>A0ACB9H200</accession>
<dbReference type="Proteomes" id="UP001055811">
    <property type="component" value="Linkage Group LG01"/>
</dbReference>
<evidence type="ECO:0000313" key="2">
    <source>
        <dbReference type="Proteomes" id="UP001055811"/>
    </source>
</evidence>
<comment type="caution">
    <text evidence="1">The sequence shown here is derived from an EMBL/GenBank/DDBJ whole genome shotgun (WGS) entry which is preliminary data.</text>
</comment>
<protein>
    <submittedName>
        <fullName evidence="1">Uncharacterized protein</fullName>
    </submittedName>
</protein>
<keyword evidence="2" id="KW-1185">Reference proteome</keyword>
<gene>
    <name evidence="1" type="ORF">L2E82_02275</name>
</gene>
<reference evidence="2" key="1">
    <citation type="journal article" date="2022" name="Mol. Ecol. Resour.">
        <title>The genomes of chicory, endive, great burdock and yacon provide insights into Asteraceae palaeo-polyploidization history and plant inulin production.</title>
        <authorList>
            <person name="Fan W."/>
            <person name="Wang S."/>
            <person name="Wang H."/>
            <person name="Wang A."/>
            <person name="Jiang F."/>
            <person name="Liu H."/>
            <person name="Zhao H."/>
            <person name="Xu D."/>
            <person name="Zhang Y."/>
        </authorList>
    </citation>
    <scope>NUCLEOTIDE SEQUENCE [LARGE SCALE GENOMIC DNA]</scope>
    <source>
        <strain evidence="2">cv. Punajuju</strain>
    </source>
</reference>
<sequence length="89" mass="10070">MLDSLHILVDPTIGRRRRLERLSHLLQCLPLGFLLLAVFPILADSWVSRRWILENCSHEENISSSSSESDQEPPQEAVLKAISGTILYS</sequence>
<name>A0ACB9H200_CICIN</name>
<evidence type="ECO:0000313" key="1">
    <source>
        <dbReference type="EMBL" id="KAI3789478.1"/>
    </source>
</evidence>
<reference evidence="1 2" key="2">
    <citation type="journal article" date="2022" name="Mol. Ecol. Resour.">
        <title>The genomes of chicory, endive, great burdock and yacon provide insights into Asteraceae paleo-polyploidization history and plant inulin production.</title>
        <authorList>
            <person name="Fan W."/>
            <person name="Wang S."/>
            <person name="Wang H."/>
            <person name="Wang A."/>
            <person name="Jiang F."/>
            <person name="Liu H."/>
            <person name="Zhao H."/>
            <person name="Xu D."/>
            <person name="Zhang Y."/>
        </authorList>
    </citation>
    <scope>NUCLEOTIDE SEQUENCE [LARGE SCALE GENOMIC DNA]</scope>
    <source>
        <strain evidence="2">cv. Punajuju</strain>
        <tissue evidence="1">Leaves</tissue>
    </source>
</reference>